<dbReference type="EMBL" id="OW150024">
    <property type="protein sequence ID" value="CAH2031347.1"/>
    <property type="molecule type" value="Genomic_DNA"/>
</dbReference>
<dbReference type="InterPro" id="IPR029062">
    <property type="entry name" value="Class_I_gatase-like"/>
</dbReference>
<dbReference type="InterPro" id="IPR051561">
    <property type="entry name" value="FRAS1_ECM"/>
</dbReference>
<dbReference type="RefSeq" id="WP_305732176.1">
    <property type="nucleotide sequence ID" value="NZ_OW150024.1"/>
</dbReference>
<dbReference type="Gene3D" id="3.40.50.880">
    <property type="match status" value="1"/>
</dbReference>
<dbReference type="Pfam" id="PF17963">
    <property type="entry name" value="Big_9"/>
    <property type="match status" value="5"/>
</dbReference>
<organism evidence="2 3">
    <name type="scientific">Trichlorobacter ammonificans</name>
    <dbReference type="NCBI Taxonomy" id="2916410"/>
    <lineage>
        <taxon>Bacteria</taxon>
        <taxon>Pseudomonadati</taxon>
        <taxon>Thermodesulfobacteriota</taxon>
        <taxon>Desulfuromonadia</taxon>
        <taxon>Geobacterales</taxon>
        <taxon>Geobacteraceae</taxon>
        <taxon>Trichlorobacter</taxon>
    </lineage>
</organism>
<reference evidence="2 3" key="1">
    <citation type="submission" date="2022-03" db="EMBL/GenBank/DDBJ databases">
        <authorList>
            <person name="Koch H."/>
        </authorList>
    </citation>
    <scope>NUCLEOTIDE SEQUENCE [LARGE SCALE GENOMIC DNA]</scope>
    <source>
        <strain evidence="2 3">G1</strain>
    </source>
</reference>
<dbReference type="PANTHER" id="PTHR45739">
    <property type="entry name" value="MATRIX PROTEIN, PUTATIVE-RELATED"/>
    <property type="match status" value="1"/>
</dbReference>
<dbReference type="Gene3D" id="2.60.120.560">
    <property type="entry name" value="Exo-inulinase, domain 1"/>
    <property type="match status" value="1"/>
</dbReference>
<feature type="chain" id="PRO_5046411381" description="Tandem-95 repeat protein" evidence="1">
    <location>
        <begin position="33"/>
        <end position="1354"/>
    </location>
</feature>
<dbReference type="Proteomes" id="UP001295463">
    <property type="component" value="Chromosome"/>
</dbReference>
<evidence type="ECO:0000256" key="1">
    <source>
        <dbReference type="SAM" id="SignalP"/>
    </source>
</evidence>
<name>A0ABM9D864_9BACT</name>
<proteinExistence type="predicted"/>
<dbReference type="InterPro" id="IPR010221">
    <property type="entry name" value="VCBS_dom"/>
</dbReference>
<feature type="signal peptide" evidence="1">
    <location>
        <begin position="1"/>
        <end position="32"/>
    </location>
</feature>
<keyword evidence="3" id="KW-1185">Reference proteome</keyword>
<dbReference type="NCBIfam" id="TIGR01965">
    <property type="entry name" value="VCBS_repeat"/>
    <property type="match status" value="5"/>
</dbReference>
<dbReference type="Gene3D" id="2.60.40.3440">
    <property type="match status" value="5"/>
</dbReference>
<protein>
    <recommendedName>
        <fullName evidence="4">Tandem-95 repeat protein</fullName>
    </recommendedName>
</protein>
<evidence type="ECO:0008006" key="4">
    <source>
        <dbReference type="Google" id="ProtNLM"/>
    </source>
</evidence>
<dbReference type="NCBIfam" id="NF012211">
    <property type="entry name" value="tand_rpt_95"/>
    <property type="match status" value="5"/>
</dbReference>
<keyword evidence="1" id="KW-0732">Signal</keyword>
<sequence length="1354" mass="142772">MKTLSRIRQVVVRTFLPMLVVLLCMAPSAVRGATPQPLVAVHVSELTQALETMPSVPPSPSGAGTTGYQWWYTTWRYFVAAESLKEALASDGTPYVTVSDADITAGKLRNADGTPRYPILISLAAEAIDDSQITPLREYVNAGGFLLVGSSSFTRRPDGSYRGNFVLSTEMGVKMTYSSPSSSNDWNWYGNSRLTKATDHRLTSHIPSGTLIWGAPFSVSETPWGVSPQHPVHQMHLAWRVTGNGATVLANGIVGPLWTVNPYGAGQILFNGQMQPLIGHGASDPTMYSYVFFRRAIEWAFESFKLPLVRLSPWRYPYDAAFMVRHDFENSQSSIRAIESSAQFEKSLGAKGDYYFCTGTLRDEMGADAAVVASLRSAVSNYGATIGSHNGGLKNPVNGSLVQSDYDYWHWGPDEALDVTPSGYASGTAYATASLLKSFTDIEGWLSGLDNGRSGCGALKNCPRTWASPYFNATREASRGMLEQLNLVVVGEQKLGPFPARTISYTTAGKRFSPVSLPVSDWFVGVLVAQSTEGHTVSSIRAGIDFYYNLGALINFYTHQPSSSGGIEQEYITYGMTKTRIWSGNAVEVSDWWRLRAAVSVTPTATTTSDSYVINATVSGATDPDTAVELAIPSGYSGTPLIYLNGQPAAATEYRTTTGGVKIRVGNSVTLVRVQNTLNQAPVAVADSYSTNQNTALTVAAPGLLANDSDPEGSTLTAQKVTNPSHGTLSLNSNGSFTYTPTTGYSGSDSFTYRASDGPLTSAITTVSIAVKANQAPVAVADSYSTNQNTALTVAAPGLLANDSDPEGSALTAQKVTNPSHGTLSLNSNGSFTYTPTTGYSGSDSFTYRVSDGSLTSSAATVSLTVIAVNQAPVAVNDSYSTNQNTALTVAAPGLLANDSDPEGSALTAQKVTNPSHGTLSLNSNGSFTYTPTTGYSGSDSFTYRVSDGSLTSSAATVSLTVIAVNQAPVAVADSYSTNQNTALTVAAPGLLANDSDPEGSALTAQKVTNPSHGTLSLNSNGSFTYTPTTGYSGSDSFTYRVSDGSLTSSAATVSLTVIAVNQAPVAVNDSYSTNQNTALTVAAPGLLVNDSDPEGSTLTAQLVSGPSYGTLSLNSNGSFTYTPTTGYSGSDSFTYKISDGSLTSESATVSITVIPVSSSLFSDDFTRTPGQVNPLLPWTVQAGTWSVDGNGVLRGSGATMNYGYLYTVPDPEWRNYSVEAQFQFPSGAFGGGIGGKLNPGTGEHYGAWIYPDGSIGGSNTLKLVKFRSWTGWSGTPMGQVNLSSVGTGWHTVKLVFSGTRIQVYYDDTLKIDVTDNNFDSRAPYGTGGISVDSWTYTGSYTMGVDNVVVSATQ</sequence>
<evidence type="ECO:0000313" key="2">
    <source>
        <dbReference type="EMBL" id="CAH2031347.1"/>
    </source>
</evidence>
<dbReference type="PANTHER" id="PTHR45739:SF12">
    <property type="entry name" value="CHONDROITIN SULFATE PROTEOGLYCAN 4-LIKE ISOFORM X2"/>
    <property type="match status" value="1"/>
</dbReference>
<accession>A0ABM9D864</accession>
<gene>
    <name evidence="2" type="ORF">GEAMG1_1517</name>
</gene>
<evidence type="ECO:0000313" key="3">
    <source>
        <dbReference type="Proteomes" id="UP001295463"/>
    </source>
</evidence>